<dbReference type="GeneID" id="103342079"/>
<protein>
    <submittedName>
        <fullName evidence="7">Zinc transporter 5-like</fullName>
    </submittedName>
</protein>
<feature type="transmembrane region" description="Helical" evidence="5">
    <location>
        <begin position="29"/>
        <end position="49"/>
    </location>
</feature>
<keyword evidence="2 5" id="KW-0812">Transmembrane</keyword>
<dbReference type="RefSeq" id="XP_016652130.1">
    <property type="nucleotide sequence ID" value="XM_016796644.1"/>
</dbReference>
<dbReference type="Proteomes" id="UP000694861">
    <property type="component" value="Unplaced"/>
</dbReference>
<evidence type="ECO:0000256" key="5">
    <source>
        <dbReference type="SAM" id="Phobius"/>
    </source>
</evidence>
<keyword evidence="6" id="KW-1185">Reference proteome</keyword>
<name>A0ABM1LXK3_PRUMU</name>
<dbReference type="PANTHER" id="PTHR11040:SF35">
    <property type="entry name" value="ZINC TRANSPORTER 5"/>
    <property type="match status" value="1"/>
</dbReference>
<evidence type="ECO:0000256" key="3">
    <source>
        <dbReference type="ARBA" id="ARBA00022989"/>
    </source>
</evidence>
<feature type="transmembrane region" description="Helical" evidence="5">
    <location>
        <begin position="61"/>
        <end position="82"/>
    </location>
</feature>
<sequence length="272" mass="27922">MVVFADCSGEAEATEAGQWHKPQALKLKVAAIASVLFAGAMGVGIPILGKAIPCLNPGSSLFSIIKAFAAGVILATGFIHVLPDAFDNLTSPCLKENPWGKFSLTGFVVMVAAIGTLIRNRVLVLGIVVHSIIIGISLGVSGSPDTIGPLVAALAFYQFFEGMGLGGCMAQVNFKSQATAVMALFFSLTTPIGVAIGIGISNIYTENSPTALVVEGVLNAASAGILIYVSLVDMLAAELMNSKLQSNLRLQAGANLSVLLGAGCMSLLAIRA</sequence>
<evidence type="ECO:0000313" key="6">
    <source>
        <dbReference type="Proteomes" id="UP000694861"/>
    </source>
</evidence>
<feature type="transmembrane region" description="Helical" evidence="5">
    <location>
        <begin position="147"/>
        <end position="168"/>
    </location>
</feature>
<feature type="transmembrane region" description="Helical" evidence="5">
    <location>
        <begin position="248"/>
        <end position="270"/>
    </location>
</feature>
<reference evidence="6" key="1">
    <citation type="journal article" date="2012" name="Nat. Commun.">
        <title>The genome of Prunus mume.</title>
        <authorList>
            <person name="Zhang Q."/>
            <person name="Chen W."/>
            <person name="Sun L."/>
            <person name="Zhao F."/>
            <person name="Huang B."/>
            <person name="Yang W."/>
            <person name="Tao Y."/>
            <person name="Wang J."/>
            <person name="Yuan Z."/>
            <person name="Fan G."/>
            <person name="Xing Z."/>
            <person name="Han C."/>
            <person name="Pan H."/>
            <person name="Zhong X."/>
            <person name="Shi W."/>
            <person name="Liang X."/>
            <person name="Du D."/>
            <person name="Sun F."/>
            <person name="Xu Z."/>
            <person name="Hao R."/>
            <person name="Lv T."/>
            <person name="Lv Y."/>
            <person name="Zheng Z."/>
            <person name="Sun M."/>
            <person name="Luo L."/>
            <person name="Cai M."/>
            <person name="Gao Y."/>
            <person name="Wang J."/>
            <person name="Yin Y."/>
            <person name="Xu X."/>
            <person name="Cheng T."/>
            <person name="Wang J."/>
        </authorList>
    </citation>
    <scope>NUCLEOTIDE SEQUENCE [LARGE SCALE GENOMIC DNA]</scope>
</reference>
<feature type="transmembrane region" description="Helical" evidence="5">
    <location>
        <begin position="216"/>
        <end position="236"/>
    </location>
</feature>
<proteinExistence type="predicted"/>
<organism evidence="6 7">
    <name type="scientific">Prunus mume</name>
    <name type="common">Japanese apricot</name>
    <name type="synonym">Armeniaca mume</name>
    <dbReference type="NCBI Taxonomy" id="102107"/>
    <lineage>
        <taxon>Eukaryota</taxon>
        <taxon>Viridiplantae</taxon>
        <taxon>Streptophyta</taxon>
        <taxon>Embryophyta</taxon>
        <taxon>Tracheophyta</taxon>
        <taxon>Spermatophyta</taxon>
        <taxon>Magnoliopsida</taxon>
        <taxon>eudicotyledons</taxon>
        <taxon>Gunneridae</taxon>
        <taxon>Pentapetalae</taxon>
        <taxon>rosids</taxon>
        <taxon>fabids</taxon>
        <taxon>Rosales</taxon>
        <taxon>Rosaceae</taxon>
        <taxon>Amygdaloideae</taxon>
        <taxon>Amygdaleae</taxon>
        <taxon>Prunus</taxon>
    </lineage>
</organism>
<accession>A0ABM1LXK3</accession>
<feature type="transmembrane region" description="Helical" evidence="5">
    <location>
        <begin position="180"/>
        <end position="204"/>
    </location>
</feature>
<comment type="subcellular location">
    <subcellularLocation>
        <location evidence="1">Membrane</location>
        <topology evidence="1">Multi-pass membrane protein</topology>
    </subcellularLocation>
</comment>
<keyword evidence="3 5" id="KW-1133">Transmembrane helix</keyword>
<dbReference type="Pfam" id="PF02535">
    <property type="entry name" value="Zip"/>
    <property type="match status" value="1"/>
</dbReference>
<feature type="transmembrane region" description="Helical" evidence="5">
    <location>
        <begin position="123"/>
        <end position="141"/>
    </location>
</feature>
<evidence type="ECO:0000256" key="1">
    <source>
        <dbReference type="ARBA" id="ARBA00004141"/>
    </source>
</evidence>
<dbReference type="InterPro" id="IPR003689">
    <property type="entry name" value="ZIP"/>
</dbReference>
<reference evidence="7" key="2">
    <citation type="submission" date="2025-08" db="UniProtKB">
        <authorList>
            <consortium name="RefSeq"/>
        </authorList>
    </citation>
    <scope>IDENTIFICATION</scope>
</reference>
<keyword evidence="4 5" id="KW-0472">Membrane</keyword>
<feature type="transmembrane region" description="Helical" evidence="5">
    <location>
        <begin position="102"/>
        <end position="118"/>
    </location>
</feature>
<dbReference type="PANTHER" id="PTHR11040">
    <property type="entry name" value="ZINC/IRON TRANSPORTER"/>
    <property type="match status" value="1"/>
</dbReference>
<evidence type="ECO:0000313" key="7">
    <source>
        <dbReference type="RefSeq" id="XP_016652130.1"/>
    </source>
</evidence>
<gene>
    <name evidence="7" type="primary">LOC103342079</name>
</gene>
<evidence type="ECO:0000256" key="2">
    <source>
        <dbReference type="ARBA" id="ARBA00022692"/>
    </source>
</evidence>
<evidence type="ECO:0000256" key="4">
    <source>
        <dbReference type="ARBA" id="ARBA00023136"/>
    </source>
</evidence>